<organism evidence="9 10">
    <name type="scientific">Absidia repens</name>
    <dbReference type="NCBI Taxonomy" id="90262"/>
    <lineage>
        <taxon>Eukaryota</taxon>
        <taxon>Fungi</taxon>
        <taxon>Fungi incertae sedis</taxon>
        <taxon>Mucoromycota</taxon>
        <taxon>Mucoromycotina</taxon>
        <taxon>Mucoromycetes</taxon>
        <taxon>Mucorales</taxon>
        <taxon>Cunninghamellaceae</taxon>
        <taxon>Absidia</taxon>
    </lineage>
</organism>
<dbReference type="InterPro" id="IPR021109">
    <property type="entry name" value="Peptidase_aspartic_dom_sf"/>
</dbReference>
<feature type="chain" id="PRO_5012530067" evidence="7">
    <location>
        <begin position="22"/>
        <end position="469"/>
    </location>
</feature>
<evidence type="ECO:0000256" key="2">
    <source>
        <dbReference type="ARBA" id="ARBA00022750"/>
    </source>
</evidence>
<keyword evidence="5" id="KW-0645">Protease</keyword>
<dbReference type="EMBL" id="MCGE01000007">
    <property type="protein sequence ID" value="ORZ19367.1"/>
    <property type="molecule type" value="Genomic_DNA"/>
</dbReference>
<dbReference type="InterPro" id="IPR001461">
    <property type="entry name" value="Aspartic_peptidase_A1"/>
</dbReference>
<evidence type="ECO:0000313" key="10">
    <source>
        <dbReference type="Proteomes" id="UP000193560"/>
    </source>
</evidence>
<feature type="active site" evidence="3">
    <location>
        <position position="102"/>
    </location>
</feature>
<sequence length="469" mass="51277">MYIRSSVLLLSVLSLLDLTSAAPTPAAPTPLRFPLRRITTTSKKTTAHLFNKRDEFSNGADNFLITSNTTDAAPLLNDIDLYQYGIQVQVGSPGQEFLLLFDTGSSDTWVPSDQCTKDKGCLSGRQYDPSQSSTYQGDMDFVNITYGIGSATGHYFIDRLQVGDQDSLSVPSQTLVKMDDNKGPIAQQKTTDDTTTSLLGDDETEDSTIENDQLIDGIFAAGFPAGSSMAQTQGKTYLPFAMNLWENQVIPAPMFSLTMEPGSTTATESDWIGQVTFGGVDDTKDAAAIQYTSVLQRNDGVYSHWMASVKGFQYDNGTNTNFHFTSPTHFLIDSGSNFIYLPEALSNQLAQLVSNGTAQWDGATYNVDCALMDDSALETIPVFNVMFPSQENPNATFPMSVPVSRLIGKNGPDQCVLFFVPSKVNNVFTLGNLWLRNFVSVFDFGQYRMGFSPLFDTASDSSLLPDDLL</sequence>
<feature type="active site" evidence="3">
    <location>
        <position position="333"/>
    </location>
</feature>
<evidence type="ECO:0000256" key="1">
    <source>
        <dbReference type="ARBA" id="ARBA00007447"/>
    </source>
</evidence>
<dbReference type="InterPro" id="IPR001969">
    <property type="entry name" value="Aspartic_peptidase_AS"/>
</dbReference>
<dbReference type="InterPro" id="IPR033121">
    <property type="entry name" value="PEPTIDASE_A1"/>
</dbReference>
<evidence type="ECO:0000256" key="3">
    <source>
        <dbReference type="PIRSR" id="PIRSR601461-1"/>
    </source>
</evidence>
<dbReference type="STRING" id="90262.A0A1X2IMW7"/>
<dbReference type="InterPro" id="IPR034164">
    <property type="entry name" value="Pepsin-like_dom"/>
</dbReference>
<keyword evidence="4" id="KW-1015">Disulfide bond</keyword>
<evidence type="ECO:0000259" key="8">
    <source>
        <dbReference type="PROSITE" id="PS51767"/>
    </source>
</evidence>
<dbReference type="PANTHER" id="PTHR47966:SF51">
    <property type="entry name" value="BETA-SITE APP-CLEAVING ENZYME, ISOFORM A-RELATED"/>
    <property type="match status" value="1"/>
</dbReference>
<feature type="domain" description="Peptidase A1" evidence="8">
    <location>
        <begin position="84"/>
        <end position="452"/>
    </location>
</feature>
<evidence type="ECO:0000256" key="7">
    <source>
        <dbReference type="SAM" id="SignalP"/>
    </source>
</evidence>
<dbReference type="OrthoDB" id="771136at2759"/>
<keyword evidence="10" id="KW-1185">Reference proteome</keyword>
<feature type="signal peptide" evidence="7">
    <location>
        <begin position="1"/>
        <end position="21"/>
    </location>
</feature>
<accession>A0A1X2IMW7</accession>
<dbReference type="PROSITE" id="PS00141">
    <property type="entry name" value="ASP_PROTEASE"/>
    <property type="match status" value="2"/>
</dbReference>
<dbReference type="GO" id="GO:0004190">
    <property type="term" value="F:aspartic-type endopeptidase activity"/>
    <property type="evidence" value="ECO:0007669"/>
    <property type="project" value="UniProtKB-KW"/>
</dbReference>
<evidence type="ECO:0000313" key="9">
    <source>
        <dbReference type="EMBL" id="ORZ19367.1"/>
    </source>
</evidence>
<dbReference type="PROSITE" id="PS51767">
    <property type="entry name" value="PEPTIDASE_A1"/>
    <property type="match status" value="1"/>
</dbReference>
<dbReference type="Gene3D" id="2.40.70.10">
    <property type="entry name" value="Acid Proteases"/>
    <property type="match status" value="2"/>
</dbReference>
<evidence type="ECO:0000256" key="6">
    <source>
        <dbReference type="SAM" id="MobiDB-lite"/>
    </source>
</evidence>
<keyword evidence="7" id="KW-0732">Signal</keyword>
<feature type="disulfide bond" evidence="4">
    <location>
        <begin position="115"/>
        <end position="121"/>
    </location>
</feature>
<comment type="caution">
    <text evidence="9">The sequence shown here is derived from an EMBL/GenBank/DDBJ whole genome shotgun (WGS) entry which is preliminary data.</text>
</comment>
<dbReference type="PANTHER" id="PTHR47966">
    <property type="entry name" value="BETA-SITE APP-CLEAVING ENZYME, ISOFORM A-RELATED"/>
    <property type="match status" value="1"/>
</dbReference>
<keyword evidence="2 5" id="KW-0064">Aspartyl protease</keyword>
<keyword evidence="5" id="KW-0378">Hydrolase</keyword>
<dbReference type="Pfam" id="PF00026">
    <property type="entry name" value="Asp"/>
    <property type="match status" value="1"/>
</dbReference>
<dbReference type="GO" id="GO:0006508">
    <property type="term" value="P:proteolysis"/>
    <property type="evidence" value="ECO:0007669"/>
    <property type="project" value="UniProtKB-KW"/>
</dbReference>
<feature type="region of interest" description="Disordered" evidence="6">
    <location>
        <begin position="180"/>
        <end position="202"/>
    </location>
</feature>
<evidence type="ECO:0000256" key="4">
    <source>
        <dbReference type="PIRSR" id="PIRSR601461-2"/>
    </source>
</evidence>
<dbReference type="CDD" id="cd05471">
    <property type="entry name" value="pepsin_like"/>
    <property type="match status" value="1"/>
</dbReference>
<proteinExistence type="inferred from homology"/>
<dbReference type="Proteomes" id="UP000193560">
    <property type="component" value="Unassembled WGS sequence"/>
</dbReference>
<protein>
    <submittedName>
        <fullName evidence="9">Aspartic peptidase domain-containing protein</fullName>
    </submittedName>
</protein>
<dbReference type="AlphaFoldDB" id="A0A1X2IMW7"/>
<evidence type="ECO:0000256" key="5">
    <source>
        <dbReference type="RuleBase" id="RU000454"/>
    </source>
</evidence>
<name>A0A1X2IMW7_9FUNG</name>
<gene>
    <name evidence="9" type="ORF">BCR42DRAFT_409648</name>
</gene>
<reference evidence="9 10" key="1">
    <citation type="submission" date="2016-07" db="EMBL/GenBank/DDBJ databases">
        <title>Pervasive Adenine N6-methylation of Active Genes in Fungi.</title>
        <authorList>
            <consortium name="DOE Joint Genome Institute"/>
            <person name="Mondo S.J."/>
            <person name="Dannebaum R.O."/>
            <person name="Kuo R.C."/>
            <person name="Labutti K."/>
            <person name="Haridas S."/>
            <person name="Kuo A."/>
            <person name="Salamov A."/>
            <person name="Ahrendt S.R."/>
            <person name="Lipzen A."/>
            <person name="Sullivan W."/>
            <person name="Andreopoulos W.B."/>
            <person name="Clum A."/>
            <person name="Lindquist E."/>
            <person name="Daum C."/>
            <person name="Ramamoorthy G.K."/>
            <person name="Gryganskyi A."/>
            <person name="Culley D."/>
            <person name="Magnuson J.K."/>
            <person name="James T.Y."/>
            <person name="O'Malley M.A."/>
            <person name="Stajich J.E."/>
            <person name="Spatafora J.W."/>
            <person name="Visel A."/>
            <person name="Grigoriev I.V."/>
        </authorList>
    </citation>
    <scope>NUCLEOTIDE SEQUENCE [LARGE SCALE GENOMIC DNA]</scope>
    <source>
        <strain evidence="9 10">NRRL 1336</strain>
    </source>
</reference>
<comment type="similarity">
    <text evidence="1 5">Belongs to the peptidase A1 family.</text>
</comment>
<dbReference type="SUPFAM" id="SSF50630">
    <property type="entry name" value="Acid proteases"/>
    <property type="match status" value="1"/>
</dbReference>
<dbReference type="PRINTS" id="PR00792">
    <property type="entry name" value="PEPSIN"/>
</dbReference>